<dbReference type="GO" id="GO:0042956">
    <property type="term" value="P:maltodextrin transmembrane transport"/>
    <property type="evidence" value="ECO:0007669"/>
    <property type="project" value="TreeGrafter"/>
</dbReference>
<keyword evidence="8 9" id="KW-0472">Membrane</keyword>
<gene>
    <name evidence="12" type="ORF">X929_05695</name>
</gene>
<dbReference type="InterPro" id="IPR000515">
    <property type="entry name" value="MetI-like"/>
</dbReference>
<evidence type="ECO:0000256" key="9">
    <source>
        <dbReference type="RuleBase" id="RU363032"/>
    </source>
</evidence>
<dbReference type="Gene3D" id="1.10.3720.10">
    <property type="entry name" value="MetI-like"/>
    <property type="match status" value="1"/>
</dbReference>
<dbReference type="Pfam" id="PF16237">
    <property type="entry name" value="DUF4896"/>
    <property type="match status" value="1"/>
</dbReference>
<dbReference type="SUPFAM" id="SSF161098">
    <property type="entry name" value="MetI-like"/>
    <property type="match status" value="1"/>
</dbReference>
<dbReference type="InterPro" id="IPR035906">
    <property type="entry name" value="MetI-like_sf"/>
</dbReference>
<dbReference type="InterPro" id="IPR032550">
    <property type="entry name" value="TM_PBP2_N"/>
</dbReference>
<evidence type="ECO:0000313" key="13">
    <source>
        <dbReference type="Proteomes" id="UP000236434"/>
    </source>
</evidence>
<sequence length="584" mass="66853">MNKFTTFLIWIFIGVMNALLVWAILLLFILANYGLGIVISIFLVLTDWAIFSKKAYPYRYTLPALFFLFILTIYPIYYTIDTSFTNYGTGHLFTRTNAIDTLLTDPTYYFEPENPKTYDFKVFVRYDEQYKPTEDFLLLLYDEKNMYLSEKPETLEYDSRGNLIYAESELFPIERDQITVNNATYKIIRPTESLGTNGNDSIIAIEKDGEIRYTYFYSPVDPLTSTNSAFYNSVLRQNYLKSLNLVLQDQNFRLSSSTIFRKFSEAYRVYDTSVKVIVDGEREIYKTVVVNTLTNKELVERDSAFWDYNENGELYRLIGYKDYIGGENFAKIITDPRISGPFFKIFGWTFAYAGLSVLLTFVVGLAFALLLNDVNLKGKVVYRTLLIIPWAIPAFISVLVWRNGFFNETYGIINRFILGNLGINPVKWLNDPFWAKVAILITNTWLGFPYMMTINLGALQSIPGELYEAAVIDGATRWKQFRQITLPLLMVAVAPLLVMSFAFNFNNFTLIYLLTGGGPAMAGTNTPAGSTDILISYVYKLAFEGSQGQDFGFASAISMIIFAIIAVFSYFNFRFSGSFEEVSR</sequence>
<dbReference type="InterPro" id="IPR035277">
    <property type="entry name" value="MalF_N"/>
</dbReference>
<evidence type="ECO:0000256" key="2">
    <source>
        <dbReference type="ARBA" id="ARBA00009047"/>
    </source>
</evidence>
<dbReference type="PROSITE" id="PS50928">
    <property type="entry name" value="ABC_TM1"/>
    <property type="match status" value="1"/>
</dbReference>
<evidence type="ECO:0000259" key="11">
    <source>
        <dbReference type="PROSITE" id="PS50928"/>
    </source>
</evidence>
<feature type="transmembrane region" description="Helical" evidence="9">
    <location>
        <begin position="380"/>
        <end position="401"/>
    </location>
</feature>
<dbReference type="GO" id="GO:1990060">
    <property type="term" value="C:maltose transport complex"/>
    <property type="evidence" value="ECO:0007669"/>
    <property type="project" value="TreeGrafter"/>
</dbReference>
<evidence type="ECO:0000256" key="6">
    <source>
        <dbReference type="ARBA" id="ARBA00022692"/>
    </source>
</evidence>
<feature type="domain" description="ABC transmembrane type-1" evidence="11">
    <location>
        <begin position="346"/>
        <end position="572"/>
    </location>
</feature>
<dbReference type="InterPro" id="IPR032605">
    <property type="entry name" value="DUF4896"/>
</dbReference>
<evidence type="ECO:0000256" key="5">
    <source>
        <dbReference type="ARBA" id="ARBA00022597"/>
    </source>
</evidence>
<dbReference type="Proteomes" id="UP000236434">
    <property type="component" value="Unassembled WGS sequence"/>
</dbReference>
<evidence type="ECO:0000313" key="12">
    <source>
        <dbReference type="EMBL" id="PNR96004.1"/>
    </source>
</evidence>
<organism evidence="12 13">
    <name type="scientific">Petrotoga olearia DSM 13574</name>
    <dbReference type="NCBI Taxonomy" id="1122955"/>
    <lineage>
        <taxon>Bacteria</taxon>
        <taxon>Thermotogati</taxon>
        <taxon>Thermotogota</taxon>
        <taxon>Thermotogae</taxon>
        <taxon>Petrotogales</taxon>
        <taxon>Petrotogaceae</taxon>
        <taxon>Petrotoga</taxon>
    </lineage>
</organism>
<dbReference type="Pfam" id="PF00528">
    <property type="entry name" value="BPD_transp_1"/>
    <property type="match status" value="1"/>
</dbReference>
<dbReference type="EMBL" id="AZRL01000016">
    <property type="protein sequence ID" value="PNR96004.1"/>
    <property type="molecule type" value="Genomic_DNA"/>
</dbReference>
<feature type="transmembrane region" description="Helical" evidence="9">
    <location>
        <begin position="551"/>
        <end position="571"/>
    </location>
</feature>
<keyword evidence="5 10" id="KW-0762">Sugar transport</keyword>
<dbReference type="PANTHER" id="PTHR47314:SF1">
    <property type="entry name" value="MALTOSE_MALTODEXTRIN TRANSPORT SYSTEM PERMEASE PROTEIN MALF"/>
    <property type="match status" value="1"/>
</dbReference>
<keyword evidence="7 9" id="KW-1133">Transmembrane helix</keyword>
<accession>A0A2K1NZP5</accession>
<feature type="transmembrane region" description="Helical" evidence="9">
    <location>
        <begin position="33"/>
        <end position="51"/>
    </location>
</feature>
<feature type="transmembrane region" description="Helical" evidence="9">
    <location>
        <begin position="433"/>
        <end position="452"/>
    </location>
</feature>
<comment type="caution">
    <text evidence="12">The sequence shown here is derived from an EMBL/GenBank/DDBJ whole genome shotgun (WGS) entry which is preliminary data.</text>
</comment>
<evidence type="ECO:0000256" key="10">
    <source>
        <dbReference type="RuleBase" id="RU367050"/>
    </source>
</evidence>
<keyword evidence="4 10" id="KW-1003">Cell membrane</keyword>
<evidence type="ECO:0000256" key="1">
    <source>
        <dbReference type="ARBA" id="ARBA00004651"/>
    </source>
</evidence>
<reference evidence="12 13" key="1">
    <citation type="submission" date="2013-12" db="EMBL/GenBank/DDBJ databases">
        <title>Comparative genomics of Petrotoga isolates.</title>
        <authorList>
            <person name="Nesbo C.L."/>
            <person name="Charchuk R."/>
            <person name="Chow K."/>
        </authorList>
    </citation>
    <scope>NUCLEOTIDE SEQUENCE [LARGE SCALE GENOMIC DNA]</scope>
    <source>
        <strain evidence="12 13">DSM 13574</strain>
    </source>
</reference>
<feature type="transmembrane region" description="Helical" evidence="9">
    <location>
        <begin position="486"/>
        <end position="505"/>
    </location>
</feature>
<name>A0A2K1NZP5_9BACT</name>
<feature type="transmembrane region" description="Helical" evidence="9">
    <location>
        <begin position="58"/>
        <end position="77"/>
    </location>
</feature>
<feature type="transmembrane region" description="Helical" evidence="9">
    <location>
        <begin position="345"/>
        <end position="371"/>
    </location>
</feature>
<evidence type="ECO:0000256" key="8">
    <source>
        <dbReference type="ARBA" id="ARBA00023136"/>
    </source>
</evidence>
<comment type="similarity">
    <text evidence="2 10">Belongs to the binding-protein-dependent transport system permease family. MalFG subfamily.</text>
</comment>
<evidence type="ECO:0000256" key="7">
    <source>
        <dbReference type="ARBA" id="ARBA00022989"/>
    </source>
</evidence>
<dbReference type="CDD" id="cd06261">
    <property type="entry name" value="TM_PBP2"/>
    <property type="match status" value="1"/>
</dbReference>
<protein>
    <recommendedName>
        <fullName evidence="10">Maltose/maltodextrin transport system permease protein</fullName>
    </recommendedName>
</protein>
<dbReference type="PANTHER" id="PTHR47314">
    <property type="entry name" value="MALTOSE/MALTODEXTRIN TRANSPORT SYSTEM PERMEASE PROTEIN MALF"/>
    <property type="match status" value="1"/>
</dbReference>
<comment type="function">
    <text evidence="10">Part of the ABC transporter complex MalEFGK involved in maltose/maltodextrin import. Probably responsible for the translocation of the substrate across the membrane.</text>
</comment>
<dbReference type="Pfam" id="PF16296">
    <property type="entry name" value="TM_PBP2_N"/>
    <property type="match status" value="1"/>
</dbReference>
<proteinExistence type="inferred from homology"/>
<comment type="subcellular location">
    <subcellularLocation>
        <location evidence="1 9">Cell membrane</location>
        <topology evidence="1 9">Multi-pass membrane protein</topology>
    </subcellularLocation>
</comment>
<dbReference type="Gene3D" id="1.20.58.370">
    <property type="entry name" value="MalF N-terminal region-like"/>
    <property type="match status" value="1"/>
</dbReference>
<feature type="transmembrane region" description="Helical" evidence="9">
    <location>
        <begin position="7"/>
        <end position="27"/>
    </location>
</feature>
<dbReference type="OrthoDB" id="9809527at2"/>
<dbReference type="AlphaFoldDB" id="A0A2K1NZP5"/>
<dbReference type="GO" id="GO:0015423">
    <property type="term" value="F:ABC-type maltose transporter activity"/>
    <property type="evidence" value="ECO:0007669"/>
    <property type="project" value="TreeGrafter"/>
</dbReference>
<dbReference type="SUPFAM" id="SSF160964">
    <property type="entry name" value="MalF N-terminal region-like"/>
    <property type="match status" value="1"/>
</dbReference>
<evidence type="ECO:0000256" key="3">
    <source>
        <dbReference type="ARBA" id="ARBA00022448"/>
    </source>
</evidence>
<keyword evidence="6 9" id="KW-0812">Transmembrane</keyword>
<dbReference type="RefSeq" id="WP_103067048.1">
    <property type="nucleotide sequence ID" value="NZ_AZRL01000016.1"/>
</dbReference>
<keyword evidence="3 9" id="KW-0813">Transport</keyword>
<evidence type="ECO:0000256" key="4">
    <source>
        <dbReference type="ARBA" id="ARBA00022475"/>
    </source>
</evidence>